<dbReference type="OrthoDB" id="115249at2"/>
<keyword evidence="5" id="KW-0812">Transmembrane</keyword>
<dbReference type="PANTHER" id="PTHR30093:SF34">
    <property type="entry name" value="PREPILIN PEPTIDASE-DEPENDENT PROTEIN D"/>
    <property type="match status" value="1"/>
</dbReference>
<keyword evidence="7" id="KW-1185">Reference proteome</keyword>
<dbReference type="Pfam" id="PF00114">
    <property type="entry name" value="Pilin"/>
    <property type="match status" value="1"/>
</dbReference>
<dbReference type="PROSITE" id="PS00409">
    <property type="entry name" value="PROKAR_NTER_METHYL"/>
    <property type="match status" value="1"/>
</dbReference>
<evidence type="ECO:0000256" key="3">
    <source>
        <dbReference type="ARBA" id="ARBA00029638"/>
    </source>
</evidence>
<evidence type="ECO:0000256" key="1">
    <source>
        <dbReference type="ARBA" id="ARBA00005233"/>
    </source>
</evidence>
<dbReference type="InterPro" id="IPR045584">
    <property type="entry name" value="Pilin-like"/>
</dbReference>
<gene>
    <name evidence="6" type="ORF">DFQ45_101380</name>
</gene>
<dbReference type="GO" id="GO:0007155">
    <property type="term" value="P:cell adhesion"/>
    <property type="evidence" value="ECO:0007669"/>
    <property type="project" value="InterPro"/>
</dbReference>
<dbReference type="EMBL" id="SNYK01000001">
    <property type="protein sequence ID" value="TDQ40245.1"/>
    <property type="molecule type" value="Genomic_DNA"/>
</dbReference>
<dbReference type="AlphaFoldDB" id="A0A4R6U6S8"/>
<proteinExistence type="inferred from homology"/>
<evidence type="ECO:0000256" key="4">
    <source>
        <dbReference type="RuleBase" id="RU000389"/>
    </source>
</evidence>
<evidence type="ECO:0000256" key="2">
    <source>
        <dbReference type="ARBA" id="ARBA00022481"/>
    </source>
</evidence>
<comment type="similarity">
    <text evidence="1 4">Belongs to the N-Me-Phe pilin family.</text>
</comment>
<dbReference type="PANTHER" id="PTHR30093">
    <property type="entry name" value="GENERAL SECRETION PATHWAY PROTEIN G"/>
    <property type="match status" value="1"/>
</dbReference>
<evidence type="ECO:0000313" key="7">
    <source>
        <dbReference type="Proteomes" id="UP000294575"/>
    </source>
</evidence>
<dbReference type="NCBIfam" id="TIGR02532">
    <property type="entry name" value="IV_pilin_GFxxxE"/>
    <property type="match status" value="1"/>
</dbReference>
<dbReference type="Gene3D" id="3.30.700.10">
    <property type="entry name" value="Glycoprotein, Type 4 Pilin"/>
    <property type="match status" value="1"/>
</dbReference>
<dbReference type="Pfam" id="PF07963">
    <property type="entry name" value="N_methyl"/>
    <property type="match status" value="1"/>
</dbReference>
<name>A0A4R6U6S8_9GAMM</name>
<keyword evidence="5" id="KW-0472">Membrane</keyword>
<evidence type="ECO:0000313" key="6">
    <source>
        <dbReference type="EMBL" id="TDQ40245.1"/>
    </source>
</evidence>
<organism evidence="6 7">
    <name type="scientific">Thiopseudomonas denitrificans</name>
    <dbReference type="NCBI Taxonomy" id="1501432"/>
    <lineage>
        <taxon>Bacteria</taxon>
        <taxon>Pseudomonadati</taxon>
        <taxon>Pseudomonadota</taxon>
        <taxon>Gammaproteobacteria</taxon>
        <taxon>Pseudomonadales</taxon>
        <taxon>Pseudomonadaceae</taxon>
        <taxon>Thiopseudomonas</taxon>
    </lineage>
</organism>
<dbReference type="Proteomes" id="UP000294575">
    <property type="component" value="Unassembled WGS sequence"/>
</dbReference>
<sequence>MKNMQKGFTLIELMIVVAIIGILAAIALPAYQDYTTRAKVSEILLSMSQCRTSVTEVYQSGASLPTQNHDNWGCTVGASAATQYVQNLNVLATGIITATSATAGVGNGADNMVISMAPLNDAGNVATRGQNINRWRCGLAADGTTMPVKFLPASCRGN</sequence>
<reference evidence="6 7" key="1">
    <citation type="submission" date="2019-03" db="EMBL/GenBank/DDBJ databases">
        <title>Genomic Encyclopedia of Type Strains, Phase IV (KMG-IV): sequencing the most valuable type-strain genomes for metagenomic binning, comparative biology and taxonomic classification.</title>
        <authorList>
            <person name="Goeker M."/>
        </authorList>
    </citation>
    <scope>NUCLEOTIDE SEQUENCE [LARGE SCALE GENOMIC DNA]</scope>
    <source>
        <strain evidence="6 7">DSM 28679</strain>
    </source>
</reference>
<keyword evidence="4" id="KW-0281">Fimbrium</keyword>
<evidence type="ECO:0000256" key="5">
    <source>
        <dbReference type="SAM" id="Phobius"/>
    </source>
</evidence>
<comment type="caution">
    <text evidence="6">The sequence shown here is derived from an EMBL/GenBank/DDBJ whole genome shotgun (WGS) entry which is preliminary data.</text>
</comment>
<accession>A0A4R6U6S8</accession>
<protein>
    <recommendedName>
        <fullName evidence="3">Pilin</fullName>
    </recommendedName>
</protein>
<dbReference type="RefSeq" id="WP_101496936.1">
    <property type="nucleotide sequence ID" value="NZ_LNJZ01000007.1"/>
</dbReference>
<dbReference type="InterPro" id="IPR001082">
    <property type="entry name" value="Pilin"/>
</dbReference>
<feature type="transmembrane region" description="Helical" evidence="5">
    <location>
        <begin position="7"/>
        <end position="31"/>
    </location>
</feature>
<dbReference type="SUPFAM" id="SSF54523">
    <property type="entry name" value="Pili subunits"/>
    <property type="match status" value="1"/>
</dbReference>
<keyword evidence="2" id="KW-0488">Methylation</keyword>
<dbReference type="InterPro" id="IPR012902">
    <property type="entry name" value="N_methyl_site"/>
</dbReference>
<keyword evidence="5" id="KW-1133">Transmembrane helix</keyword>
<dbReference type="GO" id="GO:0009289">
    <property type="term" value="C:pilus"/>
    <property type="evidence" value="ECO:0007669"/>
    <property type="project" value="InterPro"/>
</dbReference>